<protein>
    <recommendedName>
        <fullName evidence="5">Malate dehydrogenase</fullName>
    </recommendedName>
</protein>
<comment type="similarity">
    <text evidence="1">Belongs to the LDH2/MDH2 oxidoreductase family.</text>
</comment>
<accession>A0A9Q0RSD0</accession>
<evidence type="ECO:0000256" key="2">
    <source>
        <dbReference type="ARBA" id="ARBA00023002"/>
    </source>
</evidence>
<dbReference type="Pfam" id="PF02615">
    <property type="entry name" value="Ldh_2"/>
    <property type="match status" value="1"/>
</dbReference>
<sequence length="353" mass="38184">MATKIVPKDEMRSFIERVMTKLGVVQSHAKSLADLLVAGDYRGHFSHGLNRLEIYMKDVQEKTCKTDGTPVVLKETAATAWVDGNNLLGPVTGKFCMQLAIEKAKQSGIGWVVSKGCNHFGIAGYYSMMALQHKLLGMAFTNASPLTIATRGKEPFFGTNPISLSAPGNGDDSFVLDMATSVVALGKVELAARKQESIPDNWVIDSNGNSSTDPNKFNALYPLGGEESSSGYKGYGLATLVEIITSVLGGGAVAPNVRNWTQNSSMADLGQCFIAINPECFAPGFQDRMQGLMDNLRSQEPSKPGVNVMVHGDPERAHMEKCDRLGGIEYHINQIKMANEIAVRLNIEPVKTL</sequence>
<evidence type="ECO:0000313" key="3">
    <source>
        <dbReference type="EMBL" id="KAJ6224081.1"/>
    </source>
</evidence>
<evidence type="ECO:0000313" key="4">
    <source>
        <dbReference type="Proteomes" id="UP001142055"/>
    </source>
</evidence>
<dbReference type="EMBL" id="JAPWDV010000001">
    <property type="protein sequence ID" value="KAJ6224081.1"/>
    <property type="molecule type" value="Genomic_DNA"/>
</dbReference>
<organism evidence="3 4">
    <name type="scientific">Blomia tropicalis</name>
    <name type="common">Mite</name>
    <dbReference type="NCBI Taxonomy" id="40697"/>
    <lineage>
        <taxon>Eukaryota</taxon>
        <taxon>Metazoa</taxon>
        <taxon>Ecdysozoa</taxon>
        <taxon>Arthropoda</taxon>
        <taxon>Chelicerata</taxon>
        <taxon>Arachnida</taxon>
        <taxon>Acari</taxon>
        <taxon>Acariformes</taxon>
        <taxon>Sarcoptiformes</taxon>
        <taxon>Astigmata</taxon>
        <taxon>Glycyphagoidea</taxon>
        <taxon>Echimyopodidae</taxon>
        <taxon>Blomia</taxon>
    </lineage>
</organism>
<gene>
    <name evidence="3" type="ORF">RDWZM_002626</name>
</gene>
<dbReference type="Gene3D" id="1.10.1530.10">
    <property type="match status" value="1"/>
</dbReference>
<dbReference type="InterPro" id="IPR043144">
    <property type="entry name" value="Mal/L-sulf/L-lact_DH-like_ah"/>
</dbReference>
<dbReference type="InterPro" id="IPR036111">
    <property type="entry name" value="Mal/L-sulfo/L-lacto_DH-like_sf"/>
</dbReference>
<keyword evidence="4" id="KW-1185">Reference proteome</keyword>
<comment type="caution">
    <text evidence="3">The sequence shown here is derived from an EMBL/GenBank/DDBJ whole genome shotgun (WGS) entry which is preliminary data.</text>
</comment>
<dbReference type="PANTHER" id="PTHR11091">
    <property type="entry name" value="OXIDOREDUCTASE-RELATED"/>
    <property type="match status" value="1"/>
</dbReference>
<dbReference type="PANTHER" id="PTHR11091:SF0">
    <property type="entry name" value="MALATE DEHYDROGENASE"/>
    <property type="match status" value="1"/>
</dbReference>
<reference evidence="3" key="1">
    <citation type="submission" date="2022-12" db="EMBL/GenBank/DDBJ databases">
        <title>Genome assemblies of Blomia tropicalis.</title>
        <authorList>
            <person name="Cui Y."/>
        </authorList>
    </citation>
    <scope>NUCLEOTIDE SEQUENCE</scope>
    <source>
        <tissue evidence="3">Adult mites</tissue>
    </source>
</reference>
<dbReference type="AlphaFoldDB" id="A0A9Q0RSD0"/>
<dbReference type="Proteomes" id="UP001142055">
    <property type="component" value="Chromosome 1"/>
</dbReference>
<proteinExistence type="inferred from homology"/>
<dbReference type="InterPro" id="IPR043143">
    <property type="entry name" value="Mal/L-sulf/L-lact_DH-like_NADP"/>
</dbReference>
<dbReference type="GO" id="GO:0016491">
    <property type="term" value="F:oxidoreductase activity"/>
    <property type="evidence" value="ECO:0007669"/>
    <property type="project" value="UniProtKB-KW"/>
</dbReference>
<evidence type="ECO:0008006" key="5">
    <source>
        <dbReference type="Google" id="ProtNLM"/>
    </source>
</evidence>
<keyword evidence="2" id="KW-0560">Oxidoreductase</keyword>
<evidence type="ECO:0000256" key="1">
    <source>
        <dbReference type="ARBA" id="ARBA00006056"/>
    </source>
</evidence>
<dbReference type="OMA" id="TNTEPAM"/>
<name>A0A9Q0RSD0_BLOTA</name>
<dbReference type="InterPro" id="IPR003767">
    <property type="entry name" value="Malate/L-lactate_DH-like"/>
</dbReference>
<dbReference type="Gene3D" id="3.30.1370.60">
    <property type="entry name" value="Hypothetical oxidoreductase yiak, domain 2"/>
    <property type="match status" value="1"/>
</dbReference>
<dbReference type="SUPFAM" id="SSF89733">
    <property type="entry name" value="L-sulfolactate dehydrogenase-like"/>
    <property type="match status" value="1"/>
</dbReference>